<feature type="region of interest" description="Disordered" evidence="1">
    <location>
        <begin position="238"/>
        <end position="259"/>
    </location>
</feature>
<evidence type="ECO:0000256" key="2">
    <source>
        <dbReference type="SAM" id="Phobius"/>
    </source>
</evidence>
<feature type="transmembrane region" description="Helical" evidence="2">
    <location>
        <begin position="158"/>
        <end position="180"/>
    </location>
</feature>
<dbReference type="OrthoDB" id="6133516at2759"/>
<organism evidence="3 4">
    <name type="scientific">Mytilus galloprovincialis</name>
    <name type="common">Mediterranean mussel</name>
    <dbReference type="NCBI Taxonomy" id="29158"/>
    <lineage>
        <taxon>Eukaryota</taxon>
        <taxon>Metazoa</taxon>
        <taxon>Spiralia</taxon>
        <taxon>Lophotrochozoa</taxon>
        <taxon>Mollusca</taxon>
        <taxon>Bivalvia</taxon>
        <taxon>Autobranchia</taxon>
        <taxon>Pteriomorphia</taxon>
        <taxon>Mytilida</taxon>
        <taxon>Mytiloidea</taxon>
        <taxon>Mytilidae</taxon>
        <taxon>Mytilinae</taxon>
        <taxon>Mytilus</taxon>
    </lineage>
</organism>
<keyword evidence="4" id="KW-1185">Reference proteome</keyword>
<comment type="caution">
    <text evidence="3">The sequence shown here is derived from an EMBL/GenBank/DDBJ whole genome shotgun (WGS) entry which is preliminary data.</text>
</comment>
<evidence type="ECO:0008006" key="5">
    <source>
        <dbReference type="Google" id="ProtNLM"/>
    </source>
</evidence>
<feature type="compositionally biased region" description="Low complexity" evidence="1">
    <location>
        <begin position="238"/>
        <end position="253"/>
    </location>
</feature>
<name>A0A8B6DA35_MYTGA</name>
<protein>
    <recommendedName>
        <fullName evidence="5">MEGF10_11</fullName>
    </recommendedName>
</protein>
<accession>A0A8B6DA35</accession>
<dbReference type="Proteomes" id="UP000596742">
    <property type="component" value="Unassembled WGS sequence"/>
</dbReference>
<keyword evidence="2" id="KW-0472">Membrane</keyword>
<evidence type="ECO:0000313" key="3">
    <source>
        <dbReference type="EMBL" id="VDI15795.1"/>
    </source>
</evidence>
<keyword evidence="2" id="KW-1133">Transmembrane helix</keyword>
<reference evidence="3" key="1">
    <citation type="submission" date="2018-11" db="EMBL/GenBank/DDBJ databases">
        <authorList>
            <person name="Alioto T."/>
            <person name="Alioto T."/>
        </authorList>
    </citation>
    <scope>NUCLEOTIDE SEQUENCE</scope>
</reference>
<dbReference type="AlphaFoldDB" id="A0A8B6DA35"/>
<evidence type="ECO:0000256" key="1">
    <source>
        <dbReference type="SAM" id="MobiDB-lite"/>
    </source>
</evidence>
<dbReference type="EMBL" id="UYJE01003018">
    <property type="protein sequence ID" value="VDI15795.1"/>
    <property type="molecule type" value="Genomic_DNA"/>
</dbReference>
<proteinExistence type="predicted"/>
<gene>
    <name evidence="3" type="ORF">MGAL_10B010070</name>
</gene>
<keyword evidence="2" id="KW-0812">Transmembrane</keyword>
<evidence type="ECO:0000313" key="4">
    <source>
        <dbReference type="Proteomes" id="UP000596742"/>
    </source>
</evidence>
<sequence>MAICYGVVSFILFFYVRYGMSLGNCSRTISAKSNVGVFYYTKYFCCDNSETHEGECRECPTGFTSKAGSKCSPCLGNSYGLRCADHCKCQIGERCDHQHGCVKPSDEKVTIEKSDFYTFTHLTTNLTSYPVNKTASNISMVDIHGSKDGLGNGMKLSYGIWGGSAISVVVLMALFVVMLWKYRLSKKKERLDSIRFNIPLTQHSNISNTIEDQSATSEEGHDYEEIDENDLLREQITSSNASNNSTNSSNDDSVAGGTDNDGYLHPYNSLYSSSIVLEKYTEREIRKNIQGKDSYSLSIKTEKISPKNEALVSADDTIYFEVIDKEDIEDEVDQNADCNKVVFFL</sequence>